<name>A0A0B7JQI4_BIOOC</name>
<evidence type="ECO:0000256" key="5">
    <source>
        <dbReference type="ARBA" id="ARBA00022741"/>
    </source>
</evidence>
<dbReference type="FunFam" id="1.10.510.10:FF:000624">
    <property type="entry name" value="Mitogen-activated protein kinase"/>
    <property type="match status" value="1"/>
</dbReference>
<dbReference type="PROSITE" id="PS50011">
    <property type="entry name" value="PROTEIN_KINASE_DOM"/>
    <property type="match status" value="1"/>
</dbReference>
<dbReference type="Gene3D" id="3.30.200.20">
    <property type="entry name" value="Phosphorylase Kinase, domain 1"/>
    <property type="match status" value="1"/>
</dbReference>
<dbReference type="GO" id="GO:0005634">
    <property type="term" value="C:nucleus"/>
    <property type="evidence" value="ECO:0007669"/>
    <property type="project" value="TreeGrafter"/>
</dbReference>
<feature type="domain" description="Protein kinase" evidence="11">
    <location>
        <begin position="94"/>
        <end position="387"/>
    </location>
</feature>
<dbReference type="AlphaFoldDB" id="A0A0B7JQI4"/>
<dbReference type="GO" id="GO:0004693">
    <property type="term" value="F:cyclin-dependent protein serine/threonine kinase activity"/>
    <property type="evidence" value="ECO:0007669"/>
    <property type="project" value="UniProtKB-EC"/>
</dbReference>
<dbReference type="InterPro" id="IPR011009">
    <property type="entry name" value="Kinase-like_dom_sf"/>
</dbReference>
<feature type="region of interest" description="Disordered" evidence="10">
    <location>
        <begin position="323"/>
        <end position="358"/>
    </location>
</feature>
<dbReference type="SUPFAM" id="SSF56112">
    <property type="entry name" value="Protein kinase-like (PK-like)"/>
    <property type="match status" value="1"/>
</dbReference>
<dbReference type="EC" id="2.7.11.22" evidence="2"/>
<accession>A0A0B7JQI4</accession>
<gene>
    <name evidence="12" type="ORF">BN869_000003298_1</name>
</gene>
<dbReference type="InterPro" id="IPR050108">
    <property type="entry name" value="CDK"/>
</dbReference>
<dbReference type="EMBL" id="CDPU01000007">
    <property type="protein sequence ID" value="CEO47243.1"/>
    <property type="molecule type" value="Genomic_DNA"/>
</dbReference>
<dbReference type="Gene3D" id="1.10.510.10">
    <property type="entry name" value="Transferase(Phosphotransferase) domain 1"/>
    <property type="match status" value="1"/>
</dbReference>
<evidence type="ECO:0000256" key="7">
    <source>
        <dbReference type="ARBA" id="ARBA00022840"/>
    </source>
</evidence>
<keyword evidence="3" id="KW-0723">Serine/threonine-protein kinase</keyword>
<feature type="region of interest" description="Disordered" evidence="10">
    <location>
        <begin position="1"/>
        <end position="79"/>
    </location>
</feature>
<comment type="catalytic activity">
    <reaction evidence="9">
        <text>L-seryl-[protein] + ATP = O-phospho-L-seryl-[protein] + ADP + H(+)</text>
        <dbReference type="Rhea" id="RHEA:17989"/>
        <dbReference type="Rhea" id="RHEA-COMP:9863"/>
        <dbReference type="Rhea" id="RHEA-COMP:11604"/>
        <dbReference type="ChEBI" id="CHEBI:15378"/>
        <dbReference type="ChEBI" id="CHEBI:29999"/>
        <dbReference type="ChEBI" id="CHEBI:30616"/>
        <dbReference type="ChEBI" id="CHEBI:83421"/>
        <dbReference type="ChEBI" id="CHEBI:456216"/>
        <dbReference type="EC" id="2.7.11.22"/>
    </reaction>
</comment>
<sequence length="387" mass="44114">MSSNPRSRWANAQEDEAVEAERKRQKEERRQRKAAKARKAEEEEEARRKKHSLGSTEDRPTKRQRRTPEPDLPPAKPLRFEVEGWNKSRSVEHYDKLNDIEEGTYGWVARATELATGKVVALKRLKLEAGDRSGLPVTGLREIQILRDCKHRNIVSMDEVVVGDNVSRLDNSIFLVLEFVEHDLKGILDDMPEPFLSSEVKQLLLQLTSGVAYLHNHWILHRDLKTSNILLNNRGQLKIADFGMARYVGDPPPKLTSLIVTLWYRSPELLLGTKTYGSAVDMWSVGCIFGELLTREPLLQGKNEVDQISKIFELCGHEYFHQDPKPKPESLFPTFPSKAGQEKRRRHEPNAPARGQAAASLGEVDLGGLFQRREREERGAGFSLRMV</sequence>
<evidence type="ECO:0000256" key="10">
    <source>
        <dbReference type="SAM" id="MobiDB-lite"/>
    </source>
</evidence>
<evidence type="ECO:0000256" key="6">
    <source>
        <dbReference type="ARBA" id="ARBA00022777"/>
    </source>
</evidence>
<dbReference type="GO" id="GO:0005524">
    <property type="term" value="F:ATP binding"/>
    <property type="evidence" value="ECO:0007669"/>
    <property type="project" value="UniProtKB-KW"/>
</dbReference>
<evidence type="ECO:0000256" key="3">
    <source>
        <dbReference type="ARBA" id="ARBA00022527"/>
    </source>
</evidence>
<evidence type="ECO:0000256" key="4">
    <source>
        <dbReference type="ARBA" id="ARBA00022679"/>
    </source>
</evidence>
<comment type="similarity">
    <text evidence="1">Belongs to the protein kinase superfamily. CMGC Ser/Thr protein kinase family. CDC2/CDKX subfamily.</text>
</comment>
<feature type="compositionally biased region" description="Basic and acidic residues" evidence="10">
    <location>
        <begin position="38"/>
        <end position="47"/>
    </location>
</feature>
<comment type="catalytic activity">
    <reaction evidence="8">
        <text>L-threonyl-[protein] + ATP = O-phospho-L-threonyl-[protein] + ADP + H(+)</text>
        <dbReference type="Rhea" id="RHEA:46608"/>
        <dbReference type="Rhea" id="RHEA-COMP:11060"/>
        <dbReference type="Rhea" id="RHEA-COMP:11605"/>
        <dbReference type="ChEBI" id="CHEBI:15378"/>
        <dbReference type="ChEBI" id="CHEBI:30013"/>
        <dbReference type="ChEBI" id="CHEBI:30616"/>
        <dbReference type="ChEBI" id="CHEBI:61977"/>
        <dbReference type="ChEBI" id="CHEBI:456216"/>
        <dbReference type="EC" id="2.7.11.22"/>
    </reaction>
</comment>
<dbReference type="GO" id="GO:0007346">
    <property type="term" value="P:regulation of mitotic cell cycle"/>
    <property type="evidence" value="ECO:0007669"/>
    <property type="project" value="TreeGrafter"/>
</dbReference>
<keyword evidence="5" id="KW-0547">Nucleotide-binding</keyword>
<evidence type="ECO:0000313" key="12">
    <source>
        <dbReference type="EMBL" id="CEO47243.1"/>
    </source>
</evidence>
<feature type="compositionally biased region" description="Basic and acidic residues" evidence="10">
    <location>
        <begin position="19"/>
        <end position="30"/>
    </location>
</feature>
<dbReference type="InterPro" id="IPR000719">
    <property type="entry name" value="Prot_kinase_dom"/>
</dbReference>
<dbReference type="PANTHER" id="PTHR24056">
    <property type="entry name" value="CELL DIVISION PROTEIN KINASE"/>
    <property type="match status" value="1"/>
</dbReference>
<evidence type="ECO:0000256" key="8">
    <source>
        <dbReference type="ARBA" id="ARBA00047811"/>
    </source>
</evidence>
<evidence type="ECO:0000256" key="2">
    <source>
        <dbReference type="ARBA" id="ARBA00012425"/>
    </source>
</evidence>
<evidence type="ECO:0000256" key="9">
    <source>
        <dbReference type="ARBA" id="ARBA00048367"/>
    </source>
</evidence>
<dbReference type="Pfam" id="PF00069">
    <property type="entry name" value="Pkinase"/>
    <property type="match status" value="1"/>
</dbReference>
<organism evidence="12">
    <name type="scientific">Bionectria ochroleuca</name>
    <name type="common">Gliocladium roseum</name>
    <dbReference type="NCBI Taxonomy" id="29856"/>
    <lineage>
        <taxon>Eukaryota</taxon>
        <taxon>Fungi</taxon>
        <taxon>Dikarya</taxon>
        <taxon>Ascomycota</taxon>
        <taxon>Pezizomycotina</taxon>
        <taxon>Sordariomycetes</taxon>
        <taxon>Hypocreomycetidae</taxon>
        <taxon>Hypocreales</taxon>
        <taxon>Bionectriaceae</taxon>
        <taxon>Clonostachys</taxon>
    </lineage>
</organism>
<keyword evidence="6" id="KW-0418">Kinase</keyword>
<proteinExistence type="inferred from homology"/>
<reference evidence="12" key="1">
    <citation type="submission" date="2015-01" db="EMBL/GenBank/DDBJ databases">
        <authorList>
            <person name="Durling Mikael"/>
        </authorList>
    </citation>
    <scope>NUCLEOTIDE SEQUENCE</scope>
</reference>
<evidence type="ECO:0000256" key="1">
    <source>
        <dbReference type="ARBA" id="ARBA00006485"/>
    </source>
</evidence>
<keyword evidence="4" id="KW-0808">Transferase</keyword>
<dbReference type="PANTHER" id="PTHR24056:SF107">
    <property type="entry name" value="CYCLIN-DEPENDENT KINASE 11A-RELATED"/>
    <property type="match status" value="1"/>
</dbReference>
<protein>
    <recommendedName>
        <fullName evidence="2">cyclin-dependent kinase</fullName>
        <ecNumber evidence="2">2.7.11.22</ecNumber>
    </recommendedName>
</protein>
<dbReference type="PROSITE" id="PS00108">
    <property type="entry name" value="PROTEIN_KINASE_ST"/>
    <property type="match status" value="1"/>
</dbReference>
<dbReference type="InterPro" id="IPR008271">
    <property type="entry name" value="Ser/Thr_kinase_AS"/>
</dbReference>
<feature type="compositionally biased region" description="Basic and acidic residues" evidence="10">
    <location>
        <begin position="56"/>
        <end position="69"/>
    </location>
</feature>
<evidence type="ECO:0000259" key="11">
    <source>
        <dbReference type="PROSITE" id="PS50011"/>
    </source>
</evidence>
<keyword evidence="7" id="KW-0067">ATP-binding</keyword>
<dbReference type="SMART" id="SM00220">
    <property type="entry name" value="S_TKc"/>
    <property type="match status" value="1"/>
</dbReference>